<keyword evidence="1" id="KW-0812">Transmembrane</keyword>
<accession>A0A168CT49</accession>
<evidence type="ECO:0000313" key="4">
    <source>
        <dbReference type="Proteomes" id="UP000076881"/>
    </source>
</evidence>
<feature type="transmembrane region" description="Helical" evidence="1">
    <location>
        <begin position="6"/>
        <end position="25"/>
    </location>
</feature>
<evidence type="ECO:0000259" key="2">
    <source>
        <dbReference type="Pfam" id="PF05050"/>
    </source>
</evidence>
<keyword evidence="1" id="KW-0472">Membrane</keyword>
<dbReference type="InterPro" id="IPR006342">
    <property type="entry name" value="FkbM_mtfrase"/>
</dbReference>
<dbReference type="InterPro" id="IPR029063">
    <property type="entry name" value="SAM-dependent_MTases_sf"/>
</dbReference>
<evidence type="ECO:0000313" key="3">
    <source>
        <dbReference type="EMBL" id="OAA71761.1"/>
    </source>
</evidence>
<evidence type="ECO:0000256" key="1">
    <source>
        <dbReference type="SAM" id="Phobius"/>
    </source>
</evidence>
<dbReference type="Gene3D" id="3.40.50.150">
    <property type="entry name" value="Vaccinia Virus protein VP39"/>
    <property type="match status" value="1"/>
</dbReference>
<dbReference type="GO" id="GO:0008168">
    <property type="term" value="F:methyltransferase activity"/>
    <property type="evidence" value="ECO:0007669"/>
    <property type="project" value="UniProtKB-KW"/>
</dbReference>
<protein>
    <submittedName>
        <fullName evidence="3">FkbM family methyltransferase</fullName>
    </submittedName>
</protein>
<dbReference type="Proteomes" id="UP000076881">
    <property type="component" value="Unassembled WGS sequence"/>
</dbReference>
<organism evidence="3 4">
    <name type="scientific">Akanthomyces lecanii RCEF 1005</name>
    <dbReference type="NCBI Taxonomy" id="1081108"/>
    <lineage>
        <taxon>Eukaryota</taxon>
        <taxon>Fungi</taxon>
        <taxon>Dikarya</taxon>
        <taxon>Ascomycota</taxon>
        <taxon>Pezizomycotina</taxon>
        <taxon>Sordariomycetes</taxon>
        <taxon>Hypocreomycetidae</taxon>
        <taxon>Hypocreales</taxon>
        <taxon>Cordycipitaceae</taxon>
        <taxon>Akanthomyces</taxon>
        <taxon>Cordyceps confragosa</taxon>
    </lineage>
</organism>
<keyword evidence="3" id="KW-0489">Methyltransferase</keyword>
<dbReference type="EMBL" id="AZHF01000008">
    <property type="protein sequence ID" value="OAA71761.1"/>
    <property type="molecule type" value="Genomic_DNA"/>
</dbReference>
<comment type="caution">
    <text evidence="3">The sequence shown here is derived from an EMBL/GenBank/DDBJ whole genome shotgun (WGS) entry which is preliminary data.</text>
</comment>
<keyword evidence="1" id="KW-1133">Transmembrane helix</keyword>
<dbReference type="OrthoDB" id="10006218at2759"/>
<dbReference type="GO" id="GO:0032259">
    <property type="term" value="P:methylation"/>
    <property type="evidence" value="ECO:0007669"/>
    <property type="project" value="UniProtKB-KW"/>
</dbReference>
<dbReference type="AlphaFoldDB" id="A0A168CT49"/>
<proteinExistence type="predicted"/>
<gene>
    <name evidence="3" type="ORF">LEL_08996</name>
</gene>
<dbReference type="Pfam" id="PF05050">
    <property type="entry name" value="Methyltransf_21"/>
    <property type="match status" value="1"/>
</dbReference>
<feature type="domain" description="Methyltransferase FkbM" evidence="2">
    <location>
        <begin position="132"/>
        <end position="268"/>
    </location>
</feature>
<dbReference type="SUPFAM" id="SSF53335">
    <property type="entry name" value="S-adenosyl-L-methionine-dependent methyltransferases"/>
    <property type="match status" value="1"/>
</dbReference>
<keyword evidence="4" id="KW-1185">Reference proteome</keyword>
<reference evidence="3 4" key="1">
    <citation type="journal article" date="2016" name="Genome Biol. Evol.">
        <title>Divergent and convergent evolution of fungal pathogenicity.</title>
        <authorList>
            <person name="Shang Y."/>
            <person name="Xiao G."/>
            <person name="Zheng P."/>
            <person name="Cen K."/>
            <person name="Zhan S."/>
            <person name="Wang C."/>
        </authorList>
    </citation>
    <scope>NUCLEOTIDE SEQUENCE [LARGE SCALE GENOMIC DNA]</scope>
    <source>
        <strain evidence="3 4">RCEF 1005</strain>
    </source>
</reference>
<keyword evidence="3" id="KW-0808">Transferase</keyword>
<name>A0A168CT49_CORDF</name>
<sequence>MANKPSVLPTVAILTVAVFLLITFWRTNMAIPDYVYNPGADSTPHSKGDAHVAEPTTVTGAEPTTVTVTVTATVSALQTPATVTPSKDKPRYIFVDLGANRVDSLEAFLQHPDAKFKYDFPSPGWATHDDAEIFLFEANPVFNDALVHAKQHYAGLGKDITIYPSTVVDTKDGIRTFYLDDVNTDHDFWGSSTYKNHQDAVASGAKGTELSGINISRWLLMNTLPHDFVVVKMDIEGAEYDILPHMAEMRVWTVVDYLLVEWHDSLPTNEARQTAVKAMEKLKEEGVSCPNYDSPA</sequence>